<sequence length="112" mass="12963">MNYYAIVDTNRKIIQLFGWGDNRPLPAEYPRPENTNIIGIPQNFAEEIQGKWQDTDVYVKDITVLMDSTQDYTEYFTDVAKEVQQAGPTMEELQKQVADLQTQIKAMQEVTK</sequence>
<dbReference type="AlphaFoldDB" id="A0A2T0BLG4"/>
<gene>
    <name evidence="1" type="ORF">CLLU_22730</name>
</gene>
<comment type="caution">
    <text evidence="1">The sequence shown here is derived from an EMBL/GenBank/DDBJ whole genome shotgun (WGS) entry which is preliminary data.</text>
</comment>
<proteinExistence type="predicted"/>
<dbReference type="RefSeq" id="WP_106009897.1">
    <property type="nucleotide sequence ID" value="NZ_PVXP01000034.1"/>
</dbReference>
<evidence type="ECO:0000313" key="1">
    <source>
        <dbReference type="EMBL" id="PRR84734.1"/>
    </source>
</evidence>
<keyword evidence="2" id="KW-1185">Reference proteome</keyword>
<dbReference type="EMBL" id="PVXP01000034">
    <property type="protein sequence ID" value="PRR84734.1"/>
    <property type="molecule type" value="Genomic_DNA"/>
</dbReference>
<protein>
    <submittedName>
        <fullName evidence="1">Uncharacterized protein</fullName>
    </submittedName>
</protein>
<evidence type="ECO:0000313" key="2">
    <source>
        <dbReference type="Proteomes" id="UP000237798"/>
    </source>
</evidence>
<organism evidence="1 2">
    <name type="scientific">Clostridium luticellarii</name>
    <dbReference type="NCBI Taxonomy" id="1691940"/>
    <lineage>
        <taxon>Bacteria</taxon>
        <taxon>Bacillati</taxon>
        <taxon>Bacillota</taxon>
        <taxon>Clostridia</taxon>
        <taxon>Eubacteriales</taxon>
        <taxon>Clostridiaceae</taxon>
        <taxon>Clostridium</taxon>
    </lineage>
</organism>
<name>A0A2T0BLG4_9CLOT</name>
<dbReference type="Proteomes" id="UP000237798">
    <property type="component" value="Unassembled WGS sequence"/>
</dbReference>
<accession>A0A2T0BLG4</accession>
<reference evidence="1 2" key="1">
    <citation type="submission" date="2018-03" db="EMBL/GenBank/DDBJ databases">
        <title>Genome sequence of Clostridium luticellarii DSM 29923.</title>
        <authorList>
            <person name="Poehlein A."/>
            <person name="Daniel R."/>
        </authorList>
    </citation>
    <scope>NUCLEOTIDE SEQUENCE [LARGE SCALE GENOMIC DNA]</scope>
    <source>
        <strain evidence="1 2">DSM 29923</strain>
    </source>
</reference>